<keyword evidence="2" id="KW-0843">Virulence</keyword>
<reference evidence="3 4" key="1">
    <citation type="journal article" date="2012" name="PLoS Pathog.">
        <title>Diverse lifestyles and strategies of plant pathogenesis encoded in the genomes of eighteen Dothideomycetes fungi.</title>
        <authorList>
            <person name="Ohm R.A."/>
            <person name="Feau N."/>
            <person name="Henrissat B."/>
            <person name="Schoch C.L."/>
            <person name="Horwitz B.A."/>
            <person name="Barry K.W."/>
            <person name="Condon B.J."/>
            <person name="Copeland A.C."/>
            <person name="Dhillon B."/>
            <person name="Glaser F."/>
            <person name="Hesse C.N."/>
            <person name="Kosti I."/>
            <person name="LaButti K."/>
            <person name="Lindquist E.A."/>
            <person name="Lucas S."/>
            <person name="Salamov A.A."/>
            <person name="Bradshaw R.E."/>
            <person name="Ciuffetti L."/>
            <person name="Hamelin R.C."/>
            <person name="Kema G.H.J."/>
            <person name="Lawrence C."/>
            <person name="Scott J.A."/>
            <person name="Spatafora J.W."/>
            <person name="Turgeon B.G."/>
            <person name="de Wit P.J.G.M."/>
            <person name="Zhong S."/>
            <person name="Goodwin S.B."/>
            <person name="Grigoriev I.V."/>
        </authorList>
    </citation>
    <scope>NUCLEOTIDE SEQUENCE [LARGE SCALE GENOMIC DNA]</scope>
    <source>
        <strain evidence="3 4">UAMH 10762</strain>
    </source>
</reference>
<evidence type="ECO:0000313" key="4">
    <source>
        <dbReference type="Proteomes" id="UP000011761"/>
    </source>
</evidence>
<dbReference type="STRING" id="717646.M2MT27"/>
<dbReference type="InterPro" id="IPR029045">
    <property type="entry name" value="ClpP/crotonase-like_dom_sf"/>
</dbReference>
<evidence type="ECO:0000256" key="1">
    <source>
        <dbReference type="ARBA" id="ARBA00005254"/>
    </source>
</evidence>
<dbReference type="RefSeq" id="XP_007678154.1">
    <property type="nucleotide sequence ID" value="XM_007679964.2"/>
</dbReference>
<dbReference type="Proteomes" id="UP000011761">
    <property type="component" value="Unassembled WGS sequence"/>
</dbReference>
<comment type="similarity">
    <text evidence="1">Belongs to the enoyl-CoA hydratase/isomerase family.</text>
</comment>
<dbReference type="eggNOG" id="KOG1681">
    <property type="taxonomic scope" value="Eukaryota"/>
</dbReference>
<dbReference type="PANTHER" id="PTHR11941:SF171">
    <property type="entry name" value="SD19268P"/>
    <property type="match status" value="1"/>
</dbReference>
<gene>
    <name evidence="3" type="ORF">BAUCODRAFT_60051</name>
</gene>
<dbReference type="CDD" id="cd06558">
    <property type="entry name" value="crotonase-like"/>
    <property type="match status" value="1"/>
</dbReference>
<evidence type="ECO:0008006" key="5">
    <source>
        <dbReference type="Google" id="ProtNLM"/>
    </source>
</evidence>
<proteinExistence type="inferred from homology"/>
<dbReference type="InterPro" id="IPR001753">
    <property type="entry name" value="Enoyl-CoA_hydra/iso"/>
</dbReference>
<dbReference type="GO" id="GO:0005739">
    <property type="term" value="C:mitochondrion"/>
    <property type="evidence" value="ECO:0007669"/>
    <property type="project" value="TreeGrafter"/>
</dbReference>
<dbReference type="PANTHER" id="PTHR11941">
    <property type="entry name" value="ENOYL-COA HYDRATASE-RELATED"/>
    <property type="match status" value="1"/>
</dbReference>
<evidence type="ECO:0000313" key="3">
    <source>
        <dbReference type="EMBL" id="EMC94678.1"/>
    </source>
</evidence>
<sequence>IATVTVSNPSKLNIVNSPILEQLIASCNDLAQDSSLRAVVLTGGQAPSGKVPSFIGGADIKEMYQLPSSSEAKAFITRIHQACQALRDIPVPVIARIHGLCLGAGLEIAAACDLRVATKDSTFAMPEVKVGIPSVVEAALLPSLIGMGRTRRLLYLAETLDARMAEQWGLVEKVVDNDVELDRAVDEWTGQIVQMGPKAIRSQKTLMQRWENSTIDEGIAAGVEAFGEAYEAGGKEPREHMGRFINRKK</sequence>
<dbReference type="Gene3D" id="3.90.226.10">
    <property type="entry name" value="2-enoyl-CoA Hydratase, Chain A, domain 1"/>
    <property type="match status" value="1"/>
</dbReference>
<dbReference type="SUPFAM" id="SSF52096">
    <property type="entry name" value="ClpP/crotonase"/>
    <property type="match status" value="1"/>
</dbReference>
<keyword evidence="4" id="KW-1185">Reference proteome</keyword>
<evidence type="ECO:0000256" key="2">
    <source>
        <dbReference type="ARBA" id="ARBA00023026"/>
    </source>
</evidence>
<dbReference type="GeneID" id="19115835"/>
<dbReference type="AlphaFoldDB" id="M2MT27"/>
<feature type="non-terminal residue" evidence="3">
    <location>
        <position position="1"/>
    </location>
</feature>
<dbReference type="HOGENOM" id="CLU_009834_7_3_1"/>
<dbReference type="NCBIfam" id="NF004795">
    <property type="entry name" value="PRK06143.1"/>
    <property type="match status" value="1"/>
</dbReference>
<dbReference type="EMBL" id="KB445558">
    <property type="protein sequence ID" value="EMC94678.1"/>
    <property type="molecule type" value="Genomic_DNA"/>
</dbReference>
<organism evidence="3 4">
    <name type="scientific">Baudoinia panamericana (strain UAMH 10762)</name>
    <name type="common">Angels' share fungus</name>
    <name type="synonym">Baudoinia compniacensis (strain UAMH 10762)</name>
    <dbReference type="NCBI Taxonomy" id="717646"/>
    <lineage>
        <taxon>Eukaryota</taxon>
        <taxon>Fungi</taxon>
        <taxon>Dikarya</taxon>
        <taxon>Ascomycota</taxon>
        <taxon>Pezizomycotina</taxon>
        <taxon>Dothideomycetes</taxon>
        <taxon>Dothideomycetidae</taxon>
        <taxon>Mycosphaerellales</taxon>
        <taxon>Teratosphaeriaceae</taxon>
        <taxon>Baudoinia</taxon>
    </lineage>
</organism>
<dbReference type="OMA" id="GEPQHHM"/>
<protein>
    <recommendedName>
        <fullName evidence="5">Enoyl-CoA hydratase</fullName>
    </recommendedName>
</protein>
<dbReference type="KEGG" id="bcom:BAUCODRAFT_60051"/>
<dbReference type="OrthoDB" id="410701at2759"/>
<accession>M2MT27</accession>
<dbReference type="GO" id="GO:0006635">
    <property type="term" value="P:fatty acid beta-oxidation"/>
    <property type="evidence" value="ECO:0007669"/>
    <property type="project" value="TreeGrafter"/>
</dbReference>
<name>M2MT27_BAUPA</name>
<dbReference type="Pfam" id="PF00378">
    <property type="entry name" value="ECH_1"/>
    <property type="match status" value="1"/>
</dbReference>
<feature type="non-terminal residue" evidence="3">
    <location>
        <position position="249"/>
    </location>
</feature>